<dbReference type="GO" id="GO:0045893">
    <property type="term" value="P:positive regulation of DNA-templated transcription"/>
    <property type="evidence" value="ECO:0007669"/>
    <property type="project" value="TreeGrafter"/>
</dbReference>
<dbReference type="CDD" id="cd00086">
    <property type="entry name" value="homeodomain"/>
    <property type="match status" value="1"/>
</dbReference>
<comment type="subcellular location">
    <subcellularLocation>
        <location evidence="1 8 9">Nucleus</location>
    </subcellularLocation>
</comment>
<protein>
    <recommendedName>
        <fullName evidence="10">Homeobox-leucine zipper protein</fullName>
    </recommendedName>
    <alternativeName>
        <fullName evidence="10">HD-ZIP protein</fullName>
    </alternativeName>
    <alternativeName>
        <fullName evidence="10">Homeodomain transcription factor</fullName>
    </alternativeName>
</protein>
<organism evidence="14 15">
    <name type="scientific">Dovyalis caffra</name>
    <dbReference type="NCBI Taxonomy" id="77055"/>
    <lineage>
        <taxon>Eukaryota</taxon>
        <taxon>Viridiplantae</taxon>
        <taxon>Streptophyta</taxon>
        <taxon>Embryophyta</taxon>
        <taxon>Tracheophyta</taxon>
        <taxon>Spermatophyta</taxon>
        <taxon>Magnoliopsida</taxon>
        <taxon>eudicotyledons</taxon>
        <taxon>Gunneridae</taxon>
        <taxon>Pentapetalae</taxon>
        <taxon>rosids</taxon>
        <taxon>fabids</taxon>
        <taxon>Malpighiales</taxon>
        <taxon>Salicaceae</taxon>
        <taxon>Flacourtieae</taxon>
        <taxon>Dovyalis</taxon>
    </lineage>
</organism>
<comment type="similarity">
    <text evidence="7 10">Belongs to the HD-ZIP homeobox family. Class I subfamily.</text>
</comment>
<sequence length="294" mass="33889">MTILLQNDRLPSPCESLWIPTSSTTLNGAKYMVNFEDVGGGDTVSTPFFQPDVKEESSDDDYDAGLKRPEKKRRLTAAQVQFLEKNFEAENKIEPERKMQLAIELGLQPRQVAIWFQNRRARFKNKQMEKDYDSLRISFEILKADYENLLNEKEKLKNELLYLKEKLHSREEGIESLKLFDVIRSPDAELEPIPNPASENVSNIVPMVTTKQEYASSAKSDVFDSDSPLSFLEHGDSSRVFEPDQSDFSHDEEDDLIRSFLAPPCFPKLYLEAPATSCNFEFSAEDQTFWSWIY</sequence>
<evidence type="ECO:0000256" key="9">
    <source>
        <dbReference type="RuleBase" id="RU000682"/>
    </source>
</evidence>
<keyword evidence="2 10" id="KW-0805">Transcription regulation</keyword>
<feature type="domain" description="Homeobox" evidence="13">
    <location>
        <begin position="66"/>
        <end position="126"/>
    </location>
</feature>
<dbReference type="GO" id="GO:0000976">
    <property type="term" value="F:transcription cis-regulatory region binding"/>
    <property type="evidence" value="ECO:0007669"/>
    <property type="project" value="UniProtKB-ARBA"/>
</dbReference>
<keyword evidence="3 8" id="KW-0238">DNA-binding</keyword>
<keyword evidence="4 8" id="KW-0371">Homeobox</keyword>
<dbReference type="PANTHER" id="PTHR24326:SF610">
    <property type="entry name" value="HOMEOBOX-LEUCINE ZIPPER PROTEIN"/>
    <property type="match status" value="1"/>
</dbReference>
<evidence type="ECO:0000259" key="13">
    <source>
        <dbReference type="PROSITE" id="PS50071"/>
    </source>
</evidence>
<dbReference type="FunFam" id="1.10.10.60:FF:000144">
    <property type="entry name" value="homeobox-leucine zipper protein ATHB-6-like"/>
    <property type="match status" value="1"/>
</dbReference>
<dbReference type="PANTHER" id="PTHR24326">
    <property type="entry name" value="HOMEOBOX-LEUCINE ZIPPER PROTEIN"/>
    <property type="match status" value="1"/>
</dbReference>
<dbReference type="PROSITE" id="PS50071">
    <property type="entry name" value="HOMEOBOX_2"/>
    <property type="match status" value="1"/>
</dbReference>
<dbReference type="InterPro" id="IPR045224">
    <property type="entry name" value="HDZip_class_I_plant"/>
</dbReference>
<dbReference type="AlphaFoldDB" id="A0AAV1REA7"/>
<keyword evidence="5 10" id="KW-0804">Transcription</keyword>
<comment type="function">
    <text evidence="10">Transcription factor.</text>
</comment>
<keyword evidence="15" id="KW-1185">Reference proteome</keyword>
<dbReference type="SUPFAM" id="SSF46689">
    <property type="entry name" value="Homeodomain-like"/>
    <property type="match status" value="1"/>
</dbReference>
<dbReference type="Gene3D" id="1.10.10.60">
    <property type="entry name" value="Homeodomain-like"/>
    <property type="match status" value="1"/>
</dbReference>
<evidence type="ECO:0000256" key="5">
    <source>
        <dbReference type="ARBA" id="ARBA00023163"/>
    </source>
</evidence>
<evidence type="ECO:0000256" key="7">
    <source>
        <dbReference type="ARBA" id="ARBA00025748"/>
    </source>
</evidence>
<evidence type="ECO:0000256" key="2">
    <source>
        <dbReference type="ARBA" id="ARBA00023015"/>
    </source>
</evidence>
<evidence type="ECO:0000256" key="8">
    <source>
        <dbReference type="PROSITE-ProRule" id="PRU00108"/>
    </source>
</evidence>
<dbReference type="InterPro" id="IPR000047">
    <property type="entry name" value="HTH_motif"/>
</dbReference>
<proteinExistence type="inferred from homology"/>
<dbReference type="Pfam" id="PF00046">
    <property type="entry name" value="Homeodomain"/>
    <property type="match status" value="1"/>
</dbReference>
<dbReference type="InterPro" id="IPR009057">
    <property type="entry name" value="Homeodomain-like_sf"/>
</dbReference>
<dbReference type="Proteomes" id="UP001314170">
    <property type="component" value="Unassembled WGS sequence"/>
</dbReference>
<feature type="DNA-binding region" description="Homeobox" evidence="8">
    <location>
        <begin position="68"/>
        <end position="127"/>
    </location>
</feature>
<dbReference type="Pfam" id="PF02183">
    <property type="entry name" value="HALZ"/>
    <property type="match status" value="1"/>
</dbReference>
<dbReference type="EMBL" id="CAWUPB010000913">
    <property type="protein sequence ID" value="CAK7332831.1"/>
    <property type="molecule type" value="Genomic_DNA"/>
</dbReference>
<name>A0AAV1REA7_9ROSI</name>
<evidence type="ECO:0000256" key="6">
    <source>
        <dbReference type="ARBA" id="ARBA00023242"/>
    </source>
</evidence>
<dbReference type="InterPro" id="IPR017970">
    <property type="entry name" value="Homeobox_CS"/>
</dbReference>
<dbReference type="InterPro" id="IPR003106">
    <property type="entry name" value="Leu_zip_homeo"/>
</dbReference>
<reference evidence="14 15" key="1">
    <citation type="submission" date="2024-01" db="EMBL/GenBank/DDBJ databases">
        <authorList>
            <person name="Waweru B."/>
        </authorList>
    </citation>
    <scope>NUCLEOTIDE SEQUENCE [LARGE SCALE GENOMIC DNA]</scope>
</reference>
<dbReference type="SMART" id="SM00389">
    <property type="entry name" value="HOX"/>
    <property type="match status" value="1"/>
</dbReference>
<dbReference type="GO" id="GO:0005634">
    <property type="term" value="C:nucleus"/>
    <property type="evidence" value="ECO:0007669"/>
    <property type="project" value="UniProtKB-SubCell"/>
</dbReference>
<evidence type="ECO:0000256" key="1">
    <source>
        <dbReference type="ARBA" id="ARBA00004123"/>
    </source>
</evidence>
<evidence type="ECO:0000256" key="10">
    <source>
        <dbReference type="RuleBase" id="RU369038"/>
    </source>
</evidence>
<dbReference type="InterPro" id="IPR001356">
    <property type="entry name" value="HD"/>
</dbReference>
<evidence type="ECO:0000256" key="12">
    <source>
        <dbReference type="SAM" id="MobiDB-lite"/>
    </source>
</evidence>
<evidence type="ECO:0000256" key="11">
    <source>
        <dbReference type="SAM" id="Coils"/>
    </source>
</evidence>
<dbReference type="PRINTS" id="PR00031">
    <property type="entry name" value="HTHREPRESSR"/>
</dbReference>
<comment type="caution">
    <text evidence="14">The sequence shown here is derived from an EMBL/GenBank/DDBJ whole genome shotgun (WGS) entry which is preliminary data.</text>
</comment>
<dbReference type="PROSITE" id="PS00027">
    <property type="entry name" value="HOMEOBOX_1"/>
    <property type="match status" value="1"/>
</dbReference>
<evidence type="ECO:0000313" key="15">
    <source>
        <dbReference type="Proteomes" id="UP001314170"/>
    </source>
</evidence>
<evidence type="ECO:0000256" key="3">
    <source>
        <dbReference type="ARBA" id="ARBA00023125"/>
    </source>
</evidence>
<keyword evidence="6 8" id="KW-0539">Nucleus</keyword>
<feature type="coiled-coil region" evidence="11">
    <location>
        <begin position="125"/>
        <end position="166"/>
    </location>
</feature>
<evidence type="ECO:0000313" key="14">
    <source>
        <dbReference type="EMBL" id="CAK7332831.1"/>
    </source>
</evidence>
<evidence type="ECO:0000256" key="4">
    <source>
        <dbReference type="ARBA" id="ARBA00023155"/>
    </source>
</evidence>
<keyword evidence="11" id="KW-0175">Coiled coil</keyword>
<dbReference type="GO" id="GO:0000981">
    <property type="term" value="F:DNA-binding transcription factor activity, RNA polymerase II-specific"/>
    <property type="evidence" value="ECO:0007669"/>
    <property type="project" value="UniProtKB-UniRule"/>
</dbReference>
<feature type="region of interest" description="Disordered" evidence="12">
    <location>
        <begin position="46"/>
        <end position="70"/>
    </location>
</feature>
<accession>A0AAV1REA7</accession>
<gene>
    <name evidence="14" type="ORF">DCAF_LOCUS9180</name>
</gene>